<dbReference type="GO" id="GO:0004518">
    <property type="term" value="F:nuclease activity"/>
    <property type="evidence" value="ECO:0007669"/>
    <property type="project" value="UniProtKB-KW"/>
</dbReference>
<organism evidence="10 11">
    <name type="scientific">Mycolicibacterium vaccae ATCC 25954</name>
    <dbReference type="NCBI Taxonomy" id="1194972"/>
    <lineage>
        <taxon>Bacteria</taxon>
        <taxon>Bacillati</taxon>
        <taxon>Actinomycetota</taxon>
        <taxon>Actinomycetes</taxon>
        <taxon>Mycobacteriales</taxon>
        <taxon>Mycobacteriaceae</taxon>
        <taxon>Mycolicibacterium</taxon>
    </lineage>
</organism>
<dbReference type="PATRIC" id="fig|1194972.3.peg.2473"/>
<dbReference type="InterPro" id="IPR005135">
    <property type="entry name" value="Endo/exonuclease/phosphatase"/>
</dbReference>
<keyword evidence="11" id="KW-1185">Reference proteome</keyword>
<evidence type="ECO:0000259" key="9">
    <source>
        <dbReference type="Pfam" id="PF03372"/>
    </source>
</evidence>
<dbReference type="AlphaFoldDB" id="K0UWT6"/>
<evidence type="ECO:0000256" key="2">
    <source>
        <dbReference type="ARBA" id="ARBA00001946"/>
    </source>
</evidence>
<evidence type="ECO:0000313" key="11">
    <source>
        <dbReference type="Proteomes" id="UP000006072"/>
    </source>
</evidence>
<dbReference type="EMBL" id="ALQA01000022">
    <property type="protein sequence ID" value="EJZ09465.1"/>
    <property type="molecule type" value="Genomic_DNA"/>
</dbReference>
<dbReference type="GO" id="GO:0070260">
    <property type="term" value="F:5'-tyrosyl-DNA phosphodiesterase activity"/>
    <property type="evidence" value="ECO:0007669"/>
    <property type="project" value="TreeGrafter"/>
</dbReference>
<dbReference type="GO" id="GO:0003697">
    <property type="term" value="F:single-stranded DNA binding"/>
    <property type="evidence" value="ECO:0007669"/>
    <property type="project" value="TreeGrafter"/>
</dbReference>
<keyword evidence="4" id="KW-0479">Metal-binding</keyword>
<comment type="cofactor">
    <cofactor evidence="2">
        <name>Mg(2+)</name>
        <dbReference type="ChEBI" id="CHEBI:18420"/>
    </cofactor>
</comment>
<keyword evidence="5" id="KW-0227">DNA damage</keyword>
<dbReference type="Proteomes" id="UP000006072">
    <property type="component" value="Unassembled WGS sequence"/>
</dbReference>
<comment type="caution">
    <text evidence="10">The sequence shown here is derived from an EMBL/GenBank/DDBJ whole genome shotgun (WGS) entry which is preliminary data.</text>
</comment>
<accession>K0UWT6</accession>
<dbReference type="eggNOG" id="COG3568">
    <property type="taxonomic scope" value="Bacteria"/>
</dbReference>
<keyword evidence="3" id="KW-0540">Nuclease</keyword>
<evidence type="ECO:0000256" key="8">
    <source>
        <dbReference type="ARBA" id="ARBA00023204"/>
    </source>
</evidence>
<evidence type="ECO:0000256" key="6">
    <source>
        <dbReference type="ARBA" id="ARBA00022801"/>
    </source>
</evidence>
<keyword evidence="6 10" id="KW-0378">Hydrolase</keyword>
<dbReference type="Gene3D" id="3.60.10.10">
    <property type="entry name" value="Endonuclease/exonuclease/phosphatase"/>
    <property type="match status" value="1"/>
</dbReference>
<proteinExistence type="predicted"/>
<evidence type="ECO:0000256" key="7">
    <source>
        <dbReference type="ARBA" id="ARBA00022842"/>
    </source>
</evidence>
<comment type="cofactor">
    <cofactor evidence="1">
        <name>Mn(2+)</name>
        <dbReference type="ChEBI" id="CHEBI:29035"/>
    </cofactor>
</comment>
<dbReference type="InterPro" id="IPR036691">
    <property type="entry name" value="Endo/exonu/phosph_ase_sf"/>
</dbReference>
<dbReference type="HOGENOM" id="CLU_050478_0_0_11"/>
<dbReference type="InterPro" id="IPR051547">
    <property type="entry name" value="TDP2-like"/>
</dbReference>
<gene>
    <name evidence="10" type="ORF">MVAC_12366</name>
</gene>
<keyword evidence="7" id="KW-0460">Magnesium</keyword>
<keyword evidence="8" id="KW-0234">DNA repair</keyword>
<name>K0UWT6_MYCVA</name>
<sequence>MRRFDDVTGQWTSTAGAVQGGPRDTLSVSTFNIWFDPFHAPERYRAIADLLGAQPPDVMVFQEVTDAALAVFHDQPWIRQHYCSAAVTGSRVGTYGMLLLSRVPLAGVTHICLPSGARRGFLRAELLVDHAPTVICAVHLDSGKRSAGLRARQLRRVFGALERDVDAVVLGDFNMRDNENQRITAPFTDAWLALRPDDDGFTEDTAINAMRYDSTNKERFVRFDRILVKGPQWHPHAIELLGTEPISPHLPRVFPSDHFGLRCLLTRNTKSP</sequence>
<evidence type="ECO:0000256" key="4">
    <source>
        <dbReference type="ARBA" id="ARBA00022723"/>
    </source>
</evidence>
<dbReference type="CDD" id="cd09080">
    <property type="entry name" value="TDP2"/>
    <property type="match status" value="1"/>
</dbReference>
<reference evidence="10 11" key="1">
    <citation type="journal article" date="2012" name="J. Bacteriol.">
        <title>Complete Genome Sequence of Mycobacterium vaccae Type Strain ATCC 25954.</title>
        <authorList>
            <person name="Ho Y.S."/>
            <person name="Adroub S.A."/>
            <person name="Abadi M."/>
            <person name="Al Alwan B."/>
            <person name="Alkhateeb R."/>
            <person name="Gao G."/>
            <person name="Ragab A."/>
            <person name="Ali S."/>
            <person name="van Soolingen D."/>
            <person name="Bitter W."/>
            <person name="Pain A."/>
            <person name="Abdallah A.M."/>
        </authorList>
    </citation>
    <scope>NUCLEOTIDE SEQUENCE [LARGE SCALE GENOMIC DNA]</scope>
    <source>
        <strain evidence="10 11">ATCC 25954</strain>
    </source>
</reference>
<dbReference type="GO" id="GO:0046872">
    <property type="term" value="F:metal ion binding"/>
    <property type="evidence" value="ECO:0007669"/>
    <property type="project" value="UniProtKB-KW"/>
</dbReference>
<dbReference type="SUPFAM" id="SSF56219">
    <property type="entry name" value="DNase I-like"/>
    <property type="match status" value="1"/>
</dbReference>
<dbReference type="Pfam" id="PF03372">
    <property type="entry name" value="Exo_endo_phos"/>
    <property type="match status" value="1"/>
</dbReference>
<dbReference type="PANTHER" id="PTHR15822:SF4">
    <property type="entry name" value="TYROSYL-DNA PHOSPHODIESTERASE 2"/>
    <property type="match status" value="1"/>
</dbReference>
<evidence type="ECO:0000256" key="5">
    <source>
        <dbReference type="ARBA" id="ARBA00022763"/>
    </source>
</evidence>
<dbReference type="PANTHER" id="PTHR15822">
    <property type="entry name" value="TRAF AND TNF RECEPTOR-ASSOCIATED PROTEIN"/>
    <property type="match status" value="1"/>
</dbReference>
<evidence type="ECO:0000313" key="10">
    <source>
        <dbReference type="EMBL" id="EJZ09465.1"/>
    </source>
</evidence>
<dbReference type="GO" id="GO:0005737">
    <property type="term" value="C:cytoplasm"/>
    <property type="evidence" value="ECO:0007669"/>
    <property type="project" value="TreeGrafter"/>
</dbReference>
<evidence type="ECO:0000256" key="1">
    <source>
        <dbReference type="ARBA" id="ARBA00001936"/>
    </source>
</evidence>
<feature type="domain" description="Endonuclease/exonuclease/phosphatase" evidence="9">
    <location>
        <begin position="30"/>
        <end position="258"/>
    </location>
</feature>
<evidence type="ECO:0000256" key="3">
    <source>
        <dbReference type="ARBA" id="ARBA00022722"/>
    </source>
</evidence>
<dbReference type="GO" id="GO:0006302">
    <property type="term" value="P:double-strand break repair"/>
    <property type="evidence" value="ECO:0007669"/>
    <property type="project" value="TreeGrafter"/>
</dbReference>
<protein>
    <submittedName>
        <fullName evidence="10">Metal-dependent hydrolase</fullName>
    </submittedName>
</protein>